<name>A0AAD6PRS2_9ROSI</name>
<reference evidence="1 2" key="1">
    <citation type="journal article" date="2023" name="Mol. Ecol. Resour.">
        <title>Chromosome-level genome assembly of a triploid poplar Populus alba 'Berolinensis'.</title>
        <authorList>
            <person name="Chen S."/>
            <person name="Yu Y."/>
            <person name="Wang X."/>
            <person name="Wang S."/>
            <person name="Zhang T."/>
            <person name="Zhou Y."/>
            <person name="He R."/>
            <person name="Meng N."/>
            <person name="Wang Y."/>
            <person name="Liu W."/>
            <person name="Liu Z."/>
            <person name="Liu J."/>
            <person name="Guo Q."/>
            <person name="Huang H."/>
            <person name="Sederoff R.R."/>
            <person name="Wang G."/>
            <person name="Qu G."/>
            <person name="Chen S."/>
        </authorList>
    </citation>
    <scope>NUCLEOTIDE SEQUENCE [LARGE SCALE GENOMIC DNA]</scope>
    <source>
        <strain evidence="1">SC-2020</strain>
    </source>
</reference>
<evidence type="ECO:0000313" key="2">
    <source>
        <dbReference type="Proteomes" id="UP001164929"/>
    </source>
</evidence>
<proteinExistence type="predicted"/>
<accession>A0AAD6PRS2</accession>
<sequence length="78" mass="9307">MQPLIETMIHQILVDKKFRIVTDNTTEQLHYVQMPYCTQYLNFCKELLFKFLLQRSVIPDSFHSNNTRAVCSNTIYFS</sequence>
<evidence type="ECO:0000313" key="1">
    <source>
        <dbReference type="EMBL" id="KAJ6957939.1"/>
    </source>
</evidence>
<dbReference type="EMBL" id="JAQIZT010000018">
    <property type="protein sequence ID" value="KAJ6957939.1"/>
    <property type="molecule type" value="Genomic_DNA"/>
</dbReference>
<gene>
    <name evidence="1" type="ORF">NC653_039797</name>
</gene>
<protein>
    <submittedName>
        <fullName evidence="1">Uncharacterized protein</fullName>
    </submittedName>
</protein>
<organism evidence="1 2">
    <name type="scientific">Populus alba x Populus x berolinensis</name>
    <dbReference type="NCBI Taxonomy" id="444605"/>
    <lineage>
        <taxon>Eukaryota</taxon>
        <taxon>Viridiplantae</taxon>
        <taxon>Streptophyta</taxon>
        <taxon>Embryophyta</taxon>
        <taxon>Tracheophyta</taxon>
        <taxon>Spermatophyta</taxon>
        <taxon>Magnoliopsida</taxon>
        <taxon>eudicotyledons</taxon>
        <taxon>Gunneridae</taxon>
        <taxon>Pentapetalae</taxon>
        <taxon>rosids</taxon>
        <taxon>fabids</taxon>
        <taxon>Malpighiales</taxon>
        <taxon>Salicaceae</taxon>
        <taxon>Saliceae</taxon>
        <taxon>Populus</taxon>
    </lineage>
</organism>
<comment type="caution">
    <text evidence="1">The sequence shown here is derived from an EMBL/GenBank/DDBJ whole genome shotgun (WGS) entry which is preliminary data.</text>
</comment>
<dbReference type="AlphaFoldDB" id="A0AAD6PRS2"/>
<keyword evidence="2" id="KW-1185">Reference proteome</keyword>
<dbReference type="Proteomes" id="UP001164929">
    <property type="component" value="Chromosome 18"/>
</dbReference>